<dbReference type="Pfam" id="PF07714">
    <property type="entry name" value="PK_Tyr_Ser-Thr"/>
    <property type="match status" value="1"/>
</dbReference>
<dbReference type="SUPFAM" id="SSF56112">
    <property type="entry name" value="Protein kinase-like (PK-like)"/>
    <property type="match status" value="1"/>
</dbReference>
<dbReference type="PANTHER" id="PTHR45621">
    <property type="entry name" value="OS01G0588500 PROTEIN-RELATED"/>
    <property type="match status" value="1"/>
</dbReference>
<dbReference type="InterPro" id="IPR001245">
    <property type="entry name" value="Ser-Thr/Tyr_kinase_cat_dom"/>
</dbReference>
<evidence type="ECO:0000256" key="8">
    <source>
        <dbReference type="PROSITE-ProRule" id="PRU10141"/>
    </source>
</evidence>
<reference evidence="13" key="1">
    <citation type="submission" date="2025-08" db="UniProtKB">
        <authorList>
            <consortium name="RefSeq"/>
        </authorList>
    </citation>
    <scope>IDENTIFICATION</scope>
    <source>
        <tissue evidence="13">Seedling</tissue>
    </source>
</reference>
<dbReference type="PROSITE" id="PS50011">
    <property type="entry name" value="PROTEIN_KINASE_DOM"/>
    <property type="match status" value="1"/>
</dbReference>
<evidence type="ECO:0000256" key="4">
    <source>
        <dbReference type="ARBA" id="ARBA00022679"/>
    </source>
</evidence>
<evidence type="ECO:0000313" key="13">
    <source>
        <dbReference type="RefSeq" id="XP_015896736.2"/>
    </source>
</evidence>
<feature type="region of interest" description="Disordered" evidence="10">
    <location>
        <begin position="356"/>
        <end position="386"/>
    </location>
</feature>
<protein>
    <submittedName>
        <fullName evidence="13">Probable serine/threonine-protein kinase PBL19</fullName>
    </submittedName>
</protein>
<evidence type="ECO:0000256" key="10">
    <source>
        <dbReference type="SAM" id="MobiDB-lite"/>
    </source>
</evidence>
<feature type="compositionally biased region" description="Basic and acidic residues" evidence="10">
    <location>
        <begin position="376"/>
        <end position="386"/>
    </location>
</feature>
<evidence type="ECO:0000259" key="11">
    <source>
        <dbReference type="PROSITE" id="PS50011"/>
    </source>
</evidence>
<dbReference type="InterPro" id="IPR008271">
    <property type="entry name" value="Ser/Thr_kinase_AS"/>
</dbReference>
<feature type="domain" description="Protein kinase" evidence="11">
    <location>
        <begin position="74"/>
        <end position="359"/>
    </location>
</feature>
<dbReference type="Proteomes" id="UP001652623">
    <property type="component" value="Chromosome 6"/>
</dbReference>
<feature type="binding site" evidence="8">
    <location>
        <position position="109"/>
    </location>
    <ligand>
        <name>ATP</name>
        <dbReference type="ChEBI" id="CHEBI:30616"/>
    </ligand>
</feature>
<name>A0A6P4AHE5_ZIZJJ</name>
<accession>A0A6P4AHE5</accession>
<dbReference type="CDD" id="cd14066">
    <property type="entry name" value="STKc_IRAK"/>
    <property type="match status" value="1"/>
</dbReference>
<evidence type="ECO:0000256" key="7">
    <source>
        <dbReference type="ARBA" id="ARBA00022840"/>
    </source>
</evidence>
<feature type="region of interest" description="Disordered" evidence="10">
    <location>
        <begin position="1"/>
        <end position="48"/>
    </location>
</feature>
<dbReference type="Gene3D" id="3.30.200.20">
    <property type="entry name" value="Phosphorylase Kinase, domain 1"/>
    <property type="match status" value="1"/>
</dbReference>
<sequence length="386" mass="43306">MKCFFPFKDKSKAKKGAQSAPELRNRSHNPALDRAVKSSGSLPSPRSIPELYKEKEQNFRVFTFEELRDATNCFHRLLKIGEGGFGSVYKGSIRPANGHGNPTVVAIKKLNQNSLQGHKEWLAEVQFLGVVSHPNLVKLIGYCSVDGERGIQRLLVYEFMPNKSLEHHLFNRALPGLPWLTRLKVMLDAAEGLAYLHEGLEVKVIYRDFKSSNVLLDENFKAKLSDFGLAREGPVGDRTHVSTGVVGTYGYAAPEYVETGHLTIHSDLWSFGVVLYEILTGRRVLERNRPTAEQKLLDWVKQYPADGKRFSIIMDPRLRGEFSAIAARKIAKIADRCLNKNAKDRPTMKQVVESLKEAIQDSKQGTSSANRSPRSSRSELVKGKSK</sequence>
<evidence type="ECO:0000256" key="2">
    <source>
        <dbReference type="ARBA" id="ARBA00022475"/>
    </source>
</evidence>
<gene>
    <name evidence="13" type="primary">LOC107430417</name>
</gene>
<dbReference type="GeneID" id="107430417"/>
<dbReference type="RefSeq" id="XP_015896736.2">
    <property type="nucleotide sequence ID" value="XM_016041250.4"/>
</dbReference>
<keyword evidence="3 9" id="KW-0723">Serine/threonine-protein kinase</keyword>
<dbReference type="InterPro" id="IPR017441">
    <property type="entry name" value="Protein_kinase_ATP_BS"/>
</dbReference>
<keyword evidence="2" id="KW-0472">Membrane</keyword>
<keyword evidence="12" id="KW-1185">Reference proteome</keyword>
<proteinExistence type="inferred from homology"/>
<dbReference type="PROSITE" id="PS00107">
    <property type="entry name" value="PROTEIN_KINASE_ATP"/>
    <property type="match status" value="1"/>
</dbReference>
<keyword evidence="4" id="KW-0808">Transferase</keyword>
<evidence type="ECO:0000256" key="3">
    <source>
        <dbReference type="ARBA" id="ARBA00022527"/>
    </source>
</evidence>
<keyword evidence="5 8" id="KW-0547">Nucleotide-binding</keyword>
<evidence type="ECO:0000256" key="5">
    <source>
        <dbReference type="ARBA" id="ARBA00022741"/>
    </source>
</evidence>
<dbReference type="InterPro" id="IPR000719">
    <property type="entry name" value="Prot_kinase_dom"/>
</dbReference>
<evidence type="ECO:0000256" key="1">
    <source>
        <dbReference type="ARBA" id="ARBA00004236"/>
    </source>
</evidence>
<organism evidence="12 13">
    <name type="scientific">Ziziphus jujuba</name>
    <name type="common">Chinese jujube</name>
    <name type="synonym">Ziziphus sativa</name>
    <dbReference type="NCBI Taxonomy" id="326968"/>
    <lineage>
        <taxon>Eukaryota</taxon>
        <taxon>Viridiplantae</taxon>
        <taxon>Streptophyta</taxon>
        <taxon>Embryophyta</taxon>
        <taxon>Tracheophyta</taxon>
        <taxon>Spermatophyta</taxon>
        <taxon>Magnoliopsida</taxon>
        <taxon>eudicotyledons</taxon>
        <taxon>Gunneridae</taxon>
        <taxon>Pentapetalae</taxon>
        <taxon>rosids</taxon>
        <taxon>fabids</taxon>
        <taxon>Rosales</taxon>
        <taxon>Rhamnaceae</taxon>
        <taxon>Paliureae</taxon>
        <taxon>Ziziphus</taxon>
    </lineage>
</organism>
<evidence type="ECO:0000313" key="12">
    <source>
        <dbReference type="Proteomes" id="UP001652623"/>
    </source>
</evidence>
<dbReference type="GO" id="GO:0016301">
    <property type="term" value="F:kinase activity"/>
    <property type="evidence" value="ECO:0007669"/>
    <property type="project" value="UniProtKB-KW"/>
</dbReference>
<dbReference type="PROSITE" id="PS00108">
    <property type="entry name" value="PROTEIN_KINASE_ST"/>
    <property type="match status" value="1"/>
</dbReference>
<keyword evidence="2" id="KW-1003">Cell membrane</keyword>
<comment type="subcellular location">
    <subcellularLocation>
        <location evidence="1">Cell membrane</location>
    </subcellularLocation>
</comment>
<keyword evidence="6 13" id="KW-0418">Kinase</keyword>
<dbReference type="InterPro" id="IPR011009">
    <property type="entry name" value="Kinase-like_dom_sf"/>
</dbReference>
<dbReference type="Gene3D" id="1.10.510.10">
    <property type="entry name" value="Transferase(Phosphotransferase) domain 1"/>
    <property type="match status" value="1"/>
</dbReference>
<dbReference type="InterPro" id="IPR050823">
    <property type="entry name" value="Plant_Ser_Thr_Prot_Kinase"/>
</dbReference>
<evidence type="ECO:0000256" key="6">
    <source>
        <dbReference type="ARBA" id="ARBA00022777"/>
    </source>
</evidence>
<evidence type="ECO:0000256" key="9">
    <source>
        <dbReference type="RuleBase" id="RU000304"/>
    </source>
</evidence>
<keyword evidence="7 8" id="KW-0067">ATP-binding</keyword>
<comment type="similarity">
    <text evidence="9">Belongs to the protein kinase superfamily.</text>
</comment>